<proteinExistence type="predicted"/>
<organism evidence="2 3">
    <name type="scientific">Bacteroides nordii</name>
    <dbReference type="NCBI Taxonomy" id="291645"/>
    <lineage>
        <taxon>Bacteria</taxon>
        <taxon>Pseudomonadati</taxon>
        <taxon>Bacteroidota</taxon>
        <taxon>Bacteroidia</taxon>
        <taxon>Bacteroidales</taxon>
        <taxon>Bacteroidaceae</taxon>
        <taxon>Bacteroides</taxon>
    </lineage>
</organism>
<evidence type="ECO:0000313" key="2">
    <source>
        <dbReference type="EMBL" id="RHB36531.1"/>
    </source>
</evidence>
<evidence type="ECO:0000313" key="3">
    <source>
        <dbReference type="Proteomes" id="UP000284379"/>
    </source>
</evidence>
<dbReference type="InterPro" id="IPR018873">
    <property type="entry name" value="KilA-N_DNA-bd_domain"/>
</dbReference>
<accession>A0A413VSJ9</accession>
<dbReference type="RefSeq" id="WP_122201249.1">
    <property type="nucleotide sequence ID" value="NZ_CABJFV010000004.1"/>
</dbReference>
<dbReference type="Pfam" id="PF10543">
    <property type="entry name" value="ORF6N"/>
    <property type="match status" value="1"/>
</dbReference>
<comment type="caution">
    <text evidence="2">The sequence shown here is derived from an EMBL/GenBank/DDBJ whole genome shotgun (WGS) entry which is preliminary data.</text>
</comment>
<reference evidence="2 3" key="1">
    <citation type="submission" date="2018-08" db="EMBL/GenBank/DDBJ databases">
        <title>A genome reference for cultivated species of the human gut microbiota.</title>
        <authorList>
            <person name="Zou Y."/>
            <person name="Xue W."/>
            <person name="Luo G."/>
        </authorList>
    </citation>
    <scope>NUCLEOTIDE SEQUENCE [LARGE SCALE GENOMIC DNA]</scope>
    <source>
        <strain evidence="2 3">AM40-30BH</strain>
    </source>
</reference>
<dbReference type="Proteomes" id="UP000284379">
    <property type="component" value="Unassembled WGS sequence"/>
</dbReference>
<protein>
    <submittedName>
        <fullName evidence="2">ORF6N domain-containing protein</fullName>
    </submittedName>
</protein>
<evidence type="ECO:0000259" key="1">
    <source>
        <dbReference type="Pfam" id="PF10543"/>
    </source>
</evidence>
<feature type="domain" description="KilA-N DNA-binding" evidence="1">
    <location>
        <begin position="8"/>
        <end position="96"/>
    </location>
</feature>
<dbReference type="AlphaFoldDB" id="A0A413VSJ9"/>
<gene>
    <name evidence="2" type="ORF">DW888_07840</name>
</gene>
<sequence>MELQVIQSKIYEIRGSRVMLDFDLAKLYSTETSLLKRAVRRNMERFPEDFMFQLTKEEANSLYSSGVFQAGTPQYNFSAYAPFAFTEQGVAMLSSVLRSPIAVKVNINIMRAFVSVRQFVLTNESNTKEIEYLKHRIEELEHQGVKAFAMIERLGEETLEAINDLSEDNRKEFDNVYLALSQLADKKKQSKPRNPIGFRK</sequence>
<dbReference type="EMBL" id="QSGO01000004">
    <property type="protein sequence ID" value="RHB36531.1"/>
    <property type="molecule type" value="Genomic_DNA"/>
</dbReference>
<name>A0A413VSJ9_9BACE</name>